<organism evidence="3 4">
    <name type="scientific">Mycena venus</name>
    <dbReference type="NCBI Taxonomy" id="2733690"/>
    <lineage>
        <taxon>Eukaryota</taxon>
        <taxon>Fungi</taxon>
        <taxon>Dikarya</taxon>
        <taxon>Basidiomycota</taxon>
        <taxon>Agaricomycotina</taxon>
        <taxon>Agaricomycetes</taxon>
        <taxon>Agaricomycetidae</taxon>
        <taxon>Agaricales</taxon>
        <taxon>Marasmiineae</taxon>
        <taxon>Mycenaceae</taxon>
        <taxon>Mycena</taxon>
    </lineage>
</organism>
<sequence>MGEFDQTIGFTLIGVTVNTYLTGVIMSQFFTYWNSRYQDPWWIKTLVAFLFIVNLTQAAAVVYMSWFYCVTNFANPSVVAISLWPYSFTYLTTAVLAIINQTFQSWRIYLFTGSRIRVGFLVATSLVACGMGVAAAIEAWTLSELAKLAVLQPIVEVQLTLQCAVDVILAAVLTVVYSNSKTTFPRTDKVLNRLIRTAVQSGFFTAVFALGNLFFLPLLAWHVHDCAVYLPNRANLHTYNDGSFHKS</sequence>
<keyword evidence="1" id="KW-0472">Membrane</keyword>
<dbReference type="OrthoDB" id="2562493at2759"/>
<gene>
    <name evidence="3" type="ORF">MVEN_01293400</name>
</gene>
<dbReference type="Proteomes" id="UP000620124">
    <property type="component" value="Unassembled WGS sequence"/>
</dbReference>
<proteinExistence type="predicted"/>
<comment type="caution">
    <text evidence="3">The sequence shown here is derived from an EMBL/GenBank/DDBJ whole genome shotgun (WGS) entry which is preliminary data.</text>
</comment>
<evidence type="ECO:0000256" key="1">
    <source>
        <dbReference type="SAM" id="Phobius"/>
    </source>
</evidence>
<feature type="domain" description="DUF6534" evidence="2">
    <location>
        <begin position="163"/>
        <end position="218"/>
    </location>
</feature>
<feature type="transmembrane region" description="Helical" evidence="1">
    <location>
        <begin position="78"/>
        <end position="98"/>
    </location>
</feature>
<dbReference type="Pfam" id="PF20152">
    <property type="entry name" value="DUF6534"/>
    <property type="match status" value="1"/>
</dbReference>
<accession>A0A8H6Y158</accession>
<feature type="transmembrane region" description="Helical" evidence="1">
    <location>
        <begin position="157"/>
        <end position="177"/>
    </location>
</feature>
<keyword evidence="1" id="KW-1133">Transmembrane helix</keyword>
<dbReference type="AlphaFoldDB" id="A0A8H6Y158"/>
<dbReference type="InterPro" id="IPR045339">
    <property type="entry name" value="DUF6534"/>
</dbReference>
<evidence type="ECO:0000259" key="2">
    <source>
        <dbReference type="Pfam" id="PF20152"/>
    </source>
</evidence>
<evidence type="ECO:0000313" key="3">
    <source>
        <dbReference type="EMBL" id="KAF7349927.1"/>
    </source>
</evidence>
<reference evidence="3" key="1">
    <citation type="submission" date="2020-05" db="EMBL/GenBank/DDBJ databases">
        <title>Mycena genomes resolve the evolution of fungal bioluminescence.</title>
        <authorList>
            <person name="Tsai I.J."/>
        </authorList>
    </citation>
    <scope>NUCLEOTIDE SEQUENCE</scope>
    <source>
        <strain evidence="3">CCC161011</strain>
    </source>
</reference>
<evidence type="ECO:0000313" key="4">
    <source>
        <dbReference type="Proteomes" id="UP000620124"/>
    </source>
</evidence>
<feature type="transmembrane region" description="Helical" evidence="1">
    <location>
        <begin position="198"/>
        <end position="221"/>
    </location>
</feature>
<keyword evidence="4" id="KW-1185">Reference proteome</keyword>
<protein>
    <recommendedName>
        <fullName evidence="2">DUF6534 domain-containing protein</fullName>
    </recommendedName>
</protein>
<feature type="transmembrane region" description="Helical" evidence="1">
    <location>
        <begin position="118"/>
        <end position="137"/>
    </location>
</feature>
<dbReference type="PANTHER" id="PTHR40465:SF1">
    <property type="entry name" value="DUF6534 DOMAIN-CONTAINING PROTEIN"/>
    <property type="match status" value="1"/>
</dbReference>
<feature type="transmembrane region" description="Helical" evidence="1">
    <location>
        <begin position="45"/>
        <end position="66"/>
    </location>
</feature>
<dbReference type="EMBL" id="JACAZI010000010">
    <property type="protein sequence ID" value="KAF7349927.1"/>
    <property type="molecule type" value="Genomic_DNA"/>
</dbReference>
<feature type="transmembrane region" description="Helical" evidence="1">
    <location>
        <begin position="12"/>
        <end position="33"/>
    </location>
</feature>
<keyword evidence="1" id="KW-0812">Transmembrane</keyword>
<name>A0A8H6Y158_9AGAR</name>
<dbReference type="PANTHER" id="PTHR40465">
    <property type="entry name" value="CHROMOSOME 1, WHOLE GENOME SHOTGUN SEQUENCE"/>
    <property type="match status" value="1"/>
</dbReference>